<protein>
    <submittedName>
        <fullName evidence="2">Uncharacterized protein</fullName>
    </submittedName>
</protein>
<dbReference type="Proteomes" id="UP000461585">
    <property type="component" value="Unassembled WGS sequence"/>
</dbReference>
<dbReference type="EMBL" id="JAAEEH010000015">
    <property type="protein sequence ID" value="NDL67476.1"/>
    <property type="molecule type" value="Genomic_DNA"/>
</dbReference>
<dbReference type="RefSeq" id="WP_162370204.1">
    <property type="nucleotide sequence ID" value="NZ_JAAEEH010000015.1"/>
</dbReference>
<evidence type="ECO:0000313" key="3">
    <source>
        <dbReference type="Proteomes" id="UP000461585"/>
    </source>
</evidence>
<keyword evidence="1" id="KW-0732">Signal</keyword>
<proteinExistence type="predicted"/>
<organism evidence="2 3">
    <name type="scientific">Anaerotalea alkaliphila</name>
    <dbReference type="NCBI Taxonomy" id="2662126"/>
    <lineage>
        <taxon>Bacteria</taxon>
        <taxon>Bacillati</taxon>
        <taxon>Bacillota</taxon>
        <taxon>Clostridia</taxon>
        <taxon>Eubacteriales</taxon>
        <taxon>Anaerotalea</taxon>
    </lineage>
</organism>
<sequence length="253" mass="27002">MKKRMLTLSLVLVMILGTTIISNAETAIDTRISSTDAYRVEQGSTITLTATTSITGDNEGQVTVQFVSDSWTGATEQSSPAVGALPTGIGGSGGSWSGSYTGTALFDATVKNPGFYEVTYQIEVRKQRGASSNYDEWEDADEVDVEVYEVVVPVYVEPMAAPAVAAKILEFNGIGARYGSGRTGGNFIADVAAAMGPQTLFNGVPKEMTVETGGVPTVVSNPTYRQEVLEFLNDHVRMTETLEMPTEEFLLGL</sequence>
<reference evidence="2 3" key="1">
    <citation type="submission" date="2020-01" db="EMBL/GenBank/DDBJ databases">
        <title>Anaeroalcalibacter tamaniensis gen. nov., sp. nov., moderately halophilic strictly anaerobic fermenter bacterium from mud volcano of Taman peninsula.</title>
        <authorList>
            <person name="Frolova A."/>
            <person name="Merkel A.Y."/>
            <person name="Slobodkin A.I."/>
        </authorList>
    </citation>
    <scope>NUCLEOTIDE SEQUENCE [LARGE SCALE GENOMIC DNA]</scope>
    <source>
        <strain evidence="2 3">F-3ap</strain>
    </source>
</reference>
<dbReference type="AlphaFoldDB" id="A0A7X5HVL5"/>
<gene>
    <name evidence="2" type="ORF">GXN74_06935</name>
</gene>
<evidence type="ECO:0000313" key="2">
    <source>
        <dbReference type="EMBL" id="NDL67476.1"/>
    </source>
</evidence>
<feature type="signal peptide" evidence="1">
    <location>
        <begin position="1"/>
        <end position="24"/>
    </location>
</feature>
<name>A0A7X5HVL5_9FIRM</name>
<feature type="chain" id="PRO_5031222642" evidence="1">
    <location>
        <begin position="25"/>
        <end position="253"/>
    </location>
</feature>
<accession>A0A7X5HVL5</accession>
<comment type="caution">
    <text evidence="2">The sequence shown here is derived from an EMBL/GenBank/DDBJ whole genome shotgun (WGS) entry which is preliminary data.</text>
</comment>
<evidence type="ECO:0000256" key="1">
    <source>
        <dbReference type="SAM" id="SignalP"/>
    </source>
</evidence>
<keyword evidence="3" id="KW-1185">Reference proteome</keyword>